<dbReference type="GO" id="GO:1905515">
    <property type="term" value="P:non-motile cilium assembly"/>
    <property type="evidence" value="ECO:0007669"/>
    <property type="project" value="TreeGrafter"/>
</dbReference>
<evidence type="ECO:0000256" key="2">
    <source>
        <dbReference type="SAM" id="MobiDB-lite"/>
    </source>
</evidence>
<keyword evidence="5" id="KW-1185">Reference proteome</keyword>
<feature type="compositionally biased region" description="Low complexity" evidence="2">
    <location>
        <begin position="78"/>
        <end position="99"/>
    </location>
</feature>
<feature type="compositionally biased region" description="Basic and acidic residues" evidence="2">
    <location>
        <begin position="10"/>
        <end position="26"/>
    </location>
</feature>
<dbReference type="EMBL" id="MCGO01000020">
    <property type="protein sequence ID" value="ORY45278.1"/>
    <property type="molecule type" value="Genomic_DNA"/>
</dbReference>
<name>A0A1Y2CDY9_9FUNG</name>
<dbReference type="GO" id="GO:1904491">
    <property type="term" value="P:protein localization to ciliary transition zone"/>
    <property type="evidence" value="ECO:0007669"/>
    <property type="project" value="TreeGrafter"/>
</dbReference>
<feature type="region of interest" description="Disordered" evidence="2">
    <location>
        <begin position="57"/>
        <end position="133"/>
    </location>
</feature>
<dbReference type="GO" id="GO:0035869">
    <property type="term" value="C:ciliary transition zone"/>
    <property type="evidence" value="ECO:0007669"/>
    <property type="project" value="TreeGrafter"/>
</dbReference>
<feature type="region of interest" description="Disordered" evidence="2">
    <location>
        <begin position="552"/>
        <end position="585"/>
    </location>
</feature>
<proteinExistence type="predicted"/>
<feature type="coiled-coil region" evidence="1">
    <location>
        <begin position="640"/>
        <end position="679"/>
    </location>
</feature>
<gene>
    <name evidence="4" type="ORF">BCR33DRAFT_716564</name>
</gene>
<evidence type="ECO:0000259" key="3">
    <source>
        <dbReference type="PROSITE" id="PS50004"/>
    </source>
</evidence>
<dbReference type="STRING" id="329046.A0A1Y2CDY9"/>
<feature type="compositionally biased region" description="Basic residues" evidence="2">
    <location>
        <begin position="228"/>
        <end position="253"/>
    </location>
</feature>
<feature type="compositionally biased region" description="Polar residues" evidence="2">
    <location>
        <begin position="57"/>
        <end position="71"/>
    </location>
</feature>
<evidence type="ECO:0000313" key="4">
    <source>
        <dbReference type="EMBL" id="ORY45278.1"/>
    </source>
</evidence>
<protein>
    <recommendedName>
        <fullName evidence="3">C2 domain-containing protein</fullName>
    </recommendedName>
</protein>
<dbReference type="InterPro" id="IPR052434">
    <property type="entry name" value="Tectonic-like_complex_comp"/>
</dbReference>
<feature type="region of interest" description="Disordered" evidence="2">
    <location>
        <begin position="148"/>
        <end position="278"/>
    </location>
</feature>
<dbReference type="InterPro" id="IPR056290">
    <property type="entry name" value="CEPT76/DRC7_peptidase-like_dom"/>
</dbReference>
<dbReference type="PANTHER" id="PTHR20837">
    <property type="entry name" value="CENTROSOMAL PROTEIN-RELATED"/>
    <property type="match status" value="1"/>
</dbReference>
<feature type="compositionally biased region" description="Acidic residues" evidence="2">
    <location>
        <begin position="214"/>
        <end position="224"/>
    </location>
</feature>
<comment type="caution">
    <text evidence="4">The sequence shown here is derived from an EMBL/GenBank/DDBJ whole genome shotgun (WGS) entry which is preliminary data.</text>
</comment>
<dbReference type="Pfam" id="PF24656">
    <property type="entry name" value="CEPT76_peptidase"/>
    <property type="match status" value="1"/>
</dbReference>
<dbReference type="Pfam" id="PF17661">
    <property type="entry name" value="DUF5523"/>
    <property type="match status" value="1"/>
</dbReference>
<accession>A0A1Y2CDY9</accession>
<evidence type="ECO:0000313" key="5">
    <source>
        <dbReference type="Proteomes" id="UP000193642"/>
    </source>
</evidence>
<feature type="compositionally biased region" description="Basic and acidic residues" evidence="2">
    <location>
        <begin position="190"/>
        <end position="213"/>
    </location>
</feature>
<keyword evidence="1" id="KW-0175">Coiled coil</keyword>
<reference evidence="4 5" key="1">
    <citation type="submission" date="2016-07" db="EMBL/GenBank/DDBJ databases">
        <title>Pervasive Adenine N6-methylation of Active Genes in Fungi.</title>
        <authorList>
            <consortium name="DOE Joint Genome Institute"/>
            <person name="Mondo S.J."/>
            <person name="Dannebaum R.O."/>
            <person name="Kuo R.C."/>
            <person name="Labutti K."/>
            <person name="Haridas S."/>
            <person name="Kuo A."/>
            <person name="Salamov A."/>
            <person name="Ahrendt S.R."/>
            <person name="Lipzen A."/>
            <person name="Sullivan W."/>
            <person name="Andreopoulos W.B."/>
            <person name="Clum A."/>
            <person name="Lindquist E."/>
            <person name="Daum C."/>
            <person name="Ramamoorthy G.K."/>
            <person name="Gryganskyi A."/>
            <person name="Culley D."/>
            <person name="Magnuson J.K."/>
            <person name="James T.Y."/>
            <person name="O'Malley M.A."/>
            <person name="Stajich J.E."/>
            <person name="Spatafora J.W."/>
            <person name="Visel A."/>
            <person name="Grigoriev I.V."/>
        </authorList>
    </citation>
    <scope>NUCLEOTIDE SEQUENCE [LARGE SCALE GENOMIC DNA]</scope>
    <source>
        <strain evidence="4 5">JEL800</strain>
    </source>
</reference>
<feature type="region of interest" description="Disordered" evidence="2">
    <location>
        <begin position="683"/>
        <end position="716"/>
    </location>
</feature>
<dbReference type="PANTHER" id="PTHR20837:SF0">
    <property type="entry name" value="COILED-COIL AND C2 DOMAIN-CONTAINING PROTEIN 2A"/>
    <property type="match status" value="1"/>
</dbReference>
<feature type="compositionally biased region" description="Basic residues" evidence="2">
    <location>
        <begin position="566"/>
        <end position="579"/>
    </location>
</feature>
<feature type="region of interest" description="Disordered" evidence="2">
    <location>
        <begin position="1"/>
        <end position="36"/>
    </location>
</feature>
<organism evidence="4 5">
    <name type="scientific">Rhizoclosmatium globosum</name>
    <dbReference type="NCBI Taxonomy" id="329046"/>
    <lineage>
        <taxon>Eukaryota</taxon>
        <taxon>Fungi</taxon>
        <taxon>Fungi incertae sedis</taxon>
        <taxon>Chytridiomycota</taxon>
        <taxon>Chytridiomycota incertae sedis</taxon>
        <taxon>Chytridiomycetes</taxon>
        <taxon>Chytridiales</taxon>
        <taxon>Chytriomycetaceae</taxon>
        <taxon>Rhizoclosmatium</taxon>
    </lineage>
</organism>
<evidence type="ECO:0000256" key="1">
    <source>
        <dbReference type="SAM" id="Coils"/>
    </source>
</evidence>
<dbReference type="InterPro" id="IPR041510">
    <property type="entry name" value="DUF5523"/>
</dbReference>
<feature type="domain" description="C2" evidence="3">
    <location>
        <begin position="1266"/>
        <end position="1414"/>
    </location>
</feature>
<dbReference type="InterPro" id="IPR000008">
    <property type="entry name" value="C2_dom"/>
</dbReference>
<feature type="compositionally biased region" description="Low complexity" evidence="2">
    <location>
        <begin position="822"/>
        <end position="833"/>
    </location>
</feature>
<dbReference type="PROSITE" id="PS50004">
    <property type="entry name" value="C2"/>
    <property type="match status" value="1"/>
</dbReference>
<sequence length="1835" mass="208339">MEASEAASQSKKDALERARARVADRKRGIRSGVPSRANVEVEVDVLGLAGRAATAIASGSEQGTDHLQSAKSSRRSDLLSLMDDGRASKSNSNSTTSFKSEPKSEFLSPISPMTPFKSAPRRSSSALNLESARDLADVEFAKSRYKRMSISRASIGPKMDLDPAPPAGSRDLRASVGSLLSGTYQRKRSLKDDEKERAKREKDESNEVLHETTDDPDAIVQDDEAAGKKSKKKKNKKKKKERKRRLKKEKKEKRRESSKSGEETGASDADKEDNEDPFDEFREATERAEREMISTYVERSKWESGFNPTGELITNLLFYPEKYVLPPSESLTALFESLRFPDQEGLYVGRFPTVKEENLTKLERRLRASNDNHGSDWFGPNQRLAALPLPNRERTQRPGAPPPLPVAQAAAVTDSMLSLSRSSVSLRFIEDPSPIVEDPYSYINNMGLVLRKPHPTSPFRHITTTPDGYYTLVFSLGSLNFTEHPLMTEECKLAKDVEEWIYALRARKKVDLVGFLSRKLEALKYSYAEYVDRTERILSSTNAIKPAAEVEPDGIYPAKPTGSNTTKRRSFHSRKKKKSGFASKTWTDDTEAHTDRLYEFKIIQAWERIKKLRKKTNLITSSVRVMVRAKSAPTSAEEDKAEFHRQVEEELQELEELHNAEMERKSRQYKVLLKEWRKRKDAEDELKRQKMSEDKETAKLTDPLEDSDEDRVELVDDGRSGHEWLRNKRARKLEKQAEREQENEVSETPRKSIWDVISILDLTLDDSGISEPRSKSMRPHASVKPASSTKVDSAFAESSRKKTPVRKRERKEETEEETDIMASKSSLASQSSLRLEMIRLDQPSPLKVRRPSSRAPSPGRVTPSTALPKSIVAQEQAPIKMRRKSAMLDAEKEEKGIFGTADDMPVAPELEEFDANKLRLDASLRPPGAPILSISHVFSEHPTEFLQCPKDEQLRRREIESINVFAIIYYNNKEVTQITIAFKGIETITIDESPLDSNEVRLDQANVFAVRFYEAGSYGNQYIGEVFVPIPDPSETVRQHDREFKSISFTSSNAPHVTNKWIEGQLSWMLRGIFSDCYPGNSKYTDPLCVSGAAGLLNLRKLMDWIMDVKFDPNDPRNSDVLRMKQLVQMGGGDGLSFHDYWSQRKYFRLHIPSRINQITLGVGLEYSTDTKRLTLLKKRHKKEVIVKVPVPFDDKDITDDIFEKVANPLEDDATALALWKPKTSKQSDDSSTSPSEHVGFLKRIRMHQLIQRARQGRPPRVEDYIQENLRFSRLTAQPEDGCKIVCQVLRGFNVPIRKQEYRGMMEDDKERVTVRSSKTRTAIFDGPSPHWNETVSLDVIPPNNDFRPESIMDSEVGMERIYFNIFDELLIDIIDDDRVRDVEIHQRRERNWLGSFSMPFTALYEQTRIEGSFHVQIPTVLLGYEKNPSAGALDNSLFLALEATKETLVDVFITLEPPLLQPAPLKLRFLSDENDRFLRYATKWCAPLLLHPTRQFIATALDLSGRTTFICRYIRPQQPPEELLTPRHLLRYVSTIPYLPTEPLSPPTDQMLELCAGDAAEHAILLCNYLLAKGGDNIEAYVVIGHGIPEGRTAYVAMRGKSATSANVEMTLMNAITGQSYSVRDPHLPLKVVGCVFNAENVWANIQAHDDPARIVWNISAPKLWKPFFCRSFPKIEYKSVQLEKLHYKEVSARYCQELEILIEKSIVAKVEEWRGHRITRWNRLASKSLKPLVSRLESDHLQPMPPNTPQHMTPLYQALAPLKNVYRISGFPLNTTFTDVKAVVELVGATDVHMNADPSAEFALSVWCGGYPGGFVSVWIYICSLTRGKGDLV</sequence>
<dbReference type="OrthoDB" id="2162143at2759"/>
<feature type="region of interest" description="Disordered" evidence="2">
    <location>
        <begin position="769"/>
        <end position="868"/>
    </location>
</feature>
<feature type="compositionally biased region" description="Basic and acidic residues" evidence="2">
    <location>
        <begin position="683"/>
        <end position="699"/>
    </location>
</feature>
<dbReference type="Proteomes" id="UP000193642">
    <property type="component" value="Unassembled WGS sequence"/>
</dbReference>